<sequence>MIGLSLDGPKQIHDRYRKNIGGKSIWEKVMKATECLKKNNVEFNILCVVSKANVNRVKEIYNFFVNKGFHYLQFIPALEADETGKKASYCINAHQYGKFLCDLFDEWLKSNQQASIRIFDSIIAGYLGYPKGNCTLDDKCANYMVVEWNGDIYPCDFFVYEKYKLGNILQYSFVELIEKRNTTFAIQKEKLPQDCLECEWKKLCFGGCLKDRFFTDNPHPEKTYFCESYRNFFSYTNEWFSRNKRIF</sequence>
<dbReference type="PANTHER" id="PTHR43273">
    <property type="entry name" value="ANAEROBIC SULFATASE-MATURATING ENZYME HOMOLOG ASLB-RELATED"/>
    <property type="match status" value="1"/>
</dbReference>
<dbReference type="NCBIfam" id="TIGR04085">
    <property type="entry name" value="rSAM_more_4Fe4S"/>
    <property type="match status" value="1"/>
</dbReference>
<evidence type="ECO:0000313" key="3">
    <source>
        <dbReference type="EMBL" id="GAG65792.1"/>
    </source>
</evidence>
<reference evidence="3" key="1">
    <citation type="journal article" date="2014" name="Front. Microbiol.">
        <title>High frequency of phylogenetically diverse reductive dehalogenase-homologous genes in deep subseafloor sedimentary metagenomes.</title>
        <authorList>
            <person name="Kawai M."/>
            <person name="Futagami T."/>
            <person name="Toyoda A."/>
            <person name="Takaki Y."/>
            <person name="Nishi S."/>
            <person name="Hori S."/>
            <person name="Arai W."/>
            <person name="Tsubouchi T."/>
            <person name="Morono Y."/>
            <person name="Uchiyama I."/>
            <person name="Ito T."/>
            <person name="Fujiyama A."/>
            <person name="Inagaki F."/>
            <person name="Takami H."/>
        </authorList>
    </citation>
    <scope>NUCLEOTIDE SEQUENCE</scope>
    <source>
        <strain evidence="3">Expedition CK06-06</strain>
    </source>
</reference>
<dbReference type="Pfam" id="PF13186">
    <property type="entry name" value="SPASM"/>
    <property type="match status" value="1"/>
</dbReference>
<protein>
    <recommendedName>
        <fullName evidence="2">4Fe4S-binding SPASM domain-containing protein</fullName>
    </recommendedName>
</protein>
<proteinExistence type="predicted"/>
<dbReference type="Gene3D" id="3.20.20.70">
    <property type="entry name" value="Aldolase class I"/>
    <property type="match status" value="1"/>
</dbReference>
<comment type="caution">
    <text evidence="3">The sequence shown here is derived from an EMBL/GenBank/DDBJ whole genome shotgun (WGS) entry which is preliminary data.</text>
</comment>
<evidence type="ECO:0000256" key="1">
    <source>
        <dbReference type="ARBA" id="ARBA00001966"/>
    </source>
</evidence>
<organism evidence="3">
    <name type="scientific">marine sediment metagenome</name>
    <dbReference type="NCBI Taxonomy" id="412755"/>
    <lineage>
        <taxon>unclassified sequences</taxon>
        <taxon>metagenomes</taxon>
        <taxon>ecological metagenomes</taxon>
    </lineage>
</organism>
<comment type="cofactor">
    <cofactor evidence="1">
        <name>[4Fe-4S] cluster</name>
        <dbReference type="ChEBI" id="CHEBI:49883"/>
    </cofactor>
</comment>
<gene>
    <name evidence="3" type="ORF">S01H4_14968</name>
</gene>
<dbReference type="PANTHER" id="PTHR43273:SF3">
    <property type="entry name" value="ANAEROBIC SULFATASE-MATURATING ENZYME HOMOLOG ASLB-RELATED"/>
    <property type="match status" value="1"/>
</dbReference>
<accession>X1A6K2</accession>
<dbReference type="InterPro" id="IPR023867">
    <property type="entry name" value="Sulphatase_maturase_rSAM"/>
</dbReference>
<dbReference type="GO" id="GO:0016491">
    <property type="term" value="F:oxidoreductase activity"/>
    <property type="evidence" value="ECO:0007669"/>
    <property type="project" value="InterPro"/>
</dbReference>
<dbReference type="InterPro" id="IPR013785">
    <property type="entry name" value="Aldolase_TIM"/>
</dbReference>
<dbReference type="InterPro" id="IPR058240">
    <property type="entry name" value="rSAM_sf"/>
</dbReference>
<name>X1A6K2_9ZZZZ</name>
<dbReference type="AlphaFoldDB" id="X1A6K2"/>
<evidence type="ECO:0000259" key="2">
    <source>
        <dbReference type="Pfam" id="PF13186"/>
    </source>
</evidence>
<dbReference type="EMBL" id="BART01006561">
    <property type="protein sequence ID" value="GAG65792.1"/>
    <property type="molecule type" value="Genomic_DNA"/>
</dbReference>
<feature type="domain" description="4Fe4S-binding SPASM" evidence="2">
    <location>
        <begin position="141"/>
        <end position="199"/>
    </location>
</feature>
<dbReference type="SUPFAM" id="SSF102114">
    <property type="entry name" value="Radical SAM enzymes"/>
    <property type="match status" value="1"/>
</dbReference>
<dbReference type="InterPro" id="IPR023885">
    <property type="entry name" value="4Fe4S-binding_SPASM_dom"/>
</dbReference>